<dbReference type="Pfam" id="PF04145">
    <property type="entry name" value="Ctr"/>
    <property type="match status" value="4"/>
</dbReference>
<dbReference type="EMBL" id="CM018051">
    <property type="protein sequence ID" value="KAA8516352.1"/>
    <property type="molecule type" value="Genomic_DNA"/>
</dbReference>
<keyword evidence="6" id="KW-0406">Ion transport</keyword>
<comment type="similarity">
    <text evidence="1 6">Belongs to the copper transporter (Ctr) (TC 1.A.56) family. SLC31A subfamily.</text>
</comment>
<evidence type="ECO:0000313" key="9">
    <source>
        <dbReference type="Proteomes" id="UP000325577"/>
    </source>
</evidence>
<dbReference type="PANTHER" id="PTHR12483:SF94">
    <property type="entry name" value="COPPER TRANSPORTER 4"/>
    <property type="match status" value="1"/>
</dbReference>
<dbReference type="InterPro" id="IPR007274">
    <property type="entry name" value="Cop_transporter"/>
</dbReference>
<evidence type="ECO:0000256" key="4">
    <source>
        <dbReference type="ARBA" id="ARBA00022989"/>
    </source>
</evidence>
<dbReference type="PANTHER" id="PTHR12483">
    <property type="entry name" value="SOLUTE CARRIER FAMILY 31 COPPER TRANSPORTERS"/>
    <property type="match status" value="1"/>
</dbReference>
<comment type="caution">
    <text evidence="6">Lacks conserved residue(s) required for the propagation of feature annotation.</text>
</comment>
<reference evidence="8 9" key="1">
    <citation type="submission" date="2019-09" db="EMBL/GenBank/DDBJ databases">
        <title>A chromosome-level genome assembly of the Chinese tupelo Nyssa sinensis.</title>
        <authorList>
            <person name="Yang X."/>
            <person name="Kang M."/>
            <person name="Yang Y."/>
            <person name="Xiong H."/>
            <person name="Wang M."/>
            <person name="Zhang Z."/>
            <person name="Wang Z."/>
            <person name="Wu H."/>
            <person name="Ma T."/>
            <person name="Liu J."/>
            <person name="Xi Z."/>
        </authorList>
    </citation>
    <scope>NUCLEOTIDE SEQUENCE [LARGE SCALE GENOMIC DNA]</scope>
    <source>
        <strain evidence="8">J267</strain>
        <tissue evidence="8">Leaf</tissue>
    </source>
</reference>
<keyword evidence="2 6" id="KW-0812">Transmembrane</keyword>
<evidence type="ECO:0000313" key="8">
    <source>
        <dbReference type="EMBL" id="KAA8516352.1"/>
    </source>
</evidence>
<evidence type="ECO:0000256" key="3">
    <source>
        <dbReference type="ARBA" id="ARBA00022796"/>
    </source>
</evidence>
<keyword evidence="4 6" id="KW-1133">Transmembrane helix</keyword>
<feature type="transmembrane region" description="Helical" evidence="6">
    <location>
        <begin position="148"/>
        <end position="166"/>
    </location>
</feature>
<dbReference type="GO" id="GO:0005886">
    <property type="term" value="C:plasma membrane"/>
    <property type="evidence" value="ECO:0007669"/>
    <property type="project" value="TreeGrafter"/>
</dbReference>
<feature type="region of interest" description="Disordered" evidence="7">
    <location>
        <begin position="1"/>
        <end position="20"/>
    </location>
</feature>
<evidence type="ECO:0000256" key="7">
    <source>
        <dbReference type="SAM" id="MobiDB-lite"/>
    </source>
</evidence>
<evidence type="ECO:0000256" key="1">
    <source>
        <dbReference type="ARBA" id="ARBA00006921"/>
    </source>
</evidence>
<feature type="transmembrane region" description="Helical" evidence="6">
    <location>
        <begin position="117"/>
        <end position="136"/>
    </location>
</feature>
<dbReference type="GO" id="GO:0005375">
    <property type="term" value="F:copper ion transmembrane transporter activity"/>
    <property type="evidence" value="ECO:0007669"/>
    <property type="project" value="UniProtKB-UniRule"/>
</dbReference>
<keyword evidence="3 6" id="KW-0187">Copper transport</keyword>
<feature type="transmembrane region" description="Helical" evidence="6">
    <location>
        <begin position="54"/>
        <end position="74"/>
    </location>
</feature>
<keyword evidence="6" id="KW-0186">Copper</keyword>
<comment type="subcellular location">
    <subcellularLocation>
        <location evidence="6">Membrane</location>
        <topology evidence="6">Multi-pass membrane protein</topology>
    </subcellularLocation>
</comment>
<dbReference type="Proteomes" id="UP000325577">
    <property type="component" value="Linkage Group LG8"/>
</dbReference>
<dbReference type="OrthoDB" id="73901at2759"/>
<name>A0A5J4ZFB5_9ASTE</name>
<keyword evidence="6" id="KW-0813">Transport</keyword>
<keyword evidence="5 6" id="KW-0472">Membrane</keyword>
<proteinExistence type="inferred from homology"/>
<organism evidence="8 9">
    <name type="scientific">Nyssa sinensis</name>
    <dbReference type="NCBI Taxonomy" id="561372"/>
    <lineage>
        <taxon>Eukaryota</taxon>
        <taxon>Viridiplantae</taxon>
        <taxon>Streptophyta</taxon>
        <taxon>Embryophyta</taxon>
        <taxon>Tracheophyta</taxon>
        <taxon>Spermatophyta</taxon>
        <taxon>Magnoliopsida</taxon>
        <taxon>eudicotyledons</taxon>
        <taxon>Gunneridae</taxon>
        <taxon>Pentapetalae</taxon>
        <taxon>asterids</taxon>
        <taxon>Cornales</taxon>
        <taxon>Nyssaceae</taxon>
        <taxon>Nyssa</taxon>
    </lineage>
</organism>
<evidence type="ECO:0000256" key="5">
    <source>
        <dbReference type="ARBA" id="ARBA00023136"/>
    </source>
</evidence>
<keyword evidence="9" id="KW-1185">Reference proteome</keyword>
<evidence type="ECO:0000256" key="2">
    <source>
        <dbReference type="ARBA" id="ARBA00022692"/>
    </source>
</evidence>
<protein>
    <recommendedName>
        <fullName evidence="6">Copper transport protein</fullName>
    </recommendedName>
</protein>
<gene>
    <name evidence="8" type="ORF">F0562_016645</name>
</gene>
<dbReference type="AlphaFoldDB" id="A0A5J4ZFB5"/>
<evidence type="ECO:0000256" key="6">
    <source>
        <dbReference type="RuleBase" id="RU367022"/>
    </source>
</evidence>
<accession>A0A5J4ZFB5</accession>
<feature type="transmembrane region" description="Helical" evidence="6">
    <location>
        <begin position="172"/>
        <end position="193"/>
    </location>
</feature>
<feature type="transmembrane region" description="Helical" evidence="6">
    <location>
        <begin position="231"/>
        <end position="250"/>
    </location>
</feature>
<sequence>MEKAGVAIHHNTSGAPPPPAHIHHHKSLLTHTTFYWGSKHTEVLFSGWPCKSTAMYALALIFVFVLAVVVEWLSNYKFVKPGANKVAAGLFQTGLHAVRWGIAYMVMLAVMSYNGGVFLAAVLGHAVGFMFFRSGVFKKGSDLPQDMVMHMSFFWGKDVIILFQGWPNNNLGMYILALFFVFLLSAAVEVLSISPAIKPRMNPMVGGLTQASVYAIRMALVYMVMLSVMSFNLGVFIVAIAGHAFGFFLIKYRQLAMASRGNSSNFPPKV</sequence>